<feature type="compositionally biased region" description="Basic and acidic residues" evidence="1">
    <location>
        <begin position="173"/>
        <end position="184"/>
    </location>
</feature>
<feature type="region of interest" description="Disordered" evidence="1">
    <location>
        <begin position="169"/>
        <end position="257"/>
    </location>
</feature>
<gene>
    <name evidence="2" type="ORF">B0H17DRAFT_1211239</name>
</gene>
<sequence>MTRPIADAAPHFLPRACVYSFTSPSYVWIMLSLDAAPIFVSRTCLGLSPVAATRQTPPHTRPTPPFFSTPTLVETATLARLAHALDPRRRPTTRSTSSVSPFAFSVPPTLASLSTSAPSRLRHLARFDADPPRLCALHSAYPNFLLDVVPLGLRHCQSTALAGLQLQQVASRPEMDRRDPRDQDVPVSLPSDTPSPPHLAVATRSHRCPPPSRSREDCTGTRCVRKDASRVGMDRRGSAGPGRTSLPPADASSPRYL</sequence>
<dbReference type="EMBL" id="JARKIE010000222">
    <property type="protein sequence ID" value="KAJ7664691.1"/>
    <property type="molecule type" value="Genomic_DNA"/>
</dbReference>
<organism evidence="2 3">
    <name type="scientific">Mycena rosella</name>
    <name type="common">Pink bonnet</name>
    <name type="synonym">Agaricus rosellus</name>
    <dbReference type="NCBI Taxonomy" id="1033263"/>
    <lineage>
        <taxon>Eukaryota</taxon>
        <taxon>Fungi</taxon>
        <taxon>Dikarya</taxon>
        <taxon>Basidiomycota</taxon>
        <taxon>Agaricomycotina</taxon>
        <taxon>Agaricomycetes</taxon>
        <taxon>Agaricomycetidae</taxon>
        <taxon>Agaricales</taxon>
        <taxon>Marasmiineae</taxon>
        <taxon>Mycenaceae</taxon>
        <taxon>Mycena</taxon>
    </lineage>
</organism>
<accession>A0AAD7CUI2</accession>
<comment type="caution">
    <text evidence="2">The sequence shown here is derived from an EMBL/GenBank/DDBJ whole genome shotgun (WGS) entry which is preliminary data.</text>
</comment>
<proteinExistence type="predicted"/>
<dbReference type="Proteomes" id="UP001221757">
    <property type="component" value="Unassembled WGS sequence"/>
</dbReference>
<name>A0AAD7CUI2_MYCRO</name>
<protein>
    <submittedName>
        <fullName evidence="2">Uncharacterized protein</fullName>
    </submittedName>
</protein>
<reference evidence="2" key="1">
    <citation type="submission" date="2023-03" db="EMBL/GenBank/DDBJ databases">
        <title>Massive genome expansion in bonnet fungi (Mycena s.s.) driven by repeated elements and novel gene families across ecological guilds.</title>
        <authorList>
            <consortium name="Lawrence Berkeley National Laboratory"/>
            <person name="Harder C.B."/>
            <person name="Miyauchi S."/>
            <person name="Viragh M."/>
            <person name="Kuo A."/>
            <person name="Thoen E."/>
            <person name="Andreopoulos B."/>
            <person name="Lu D."/>
            <person name="Skrede I."/>
            <person name="Drula E."/>
            <person name="Henrissat B."/>
            <person name="Morin E."/>
            <person name="Kohler A."/>
            <person name="Barry K."/>
            <person name="LaButti K."/>
            <person name="Morin E."/>
            <person name="Salamov A."/>
            <person name="Lipzen A."/>
            <person name="Mereny Z."/>
            <person name="Hegedus B."/>
            <person name="Baldrian P."/>
            <person name="Stursova M."/>
            <person name="Weitz H."/>
            <person name="Taylor A."/>
            <person name="Grigoriev I.V."/>
            <person name="Nagy L.G."/>
            <person name="Martin F."/>
            <person name="Kauserud H."/>
        </authorList>
    </citation>
    <scope>NUCLEOTIDE SEQUENCE</scope>
    <source>
        <strain evidence="2">CBHHK067</strain>
    </source>
</reference>
<evidence type="ECO:0000313" key="2">
    <source>
        <dbReference type="EMBL" id="KAJ7664691.1"/>
    </source>
</evidence>
<evidence type="ECO:0000313" key="3">
    <source>
        <dbReference type="Proteomes" id="UP001221757"/>
    </source>
</evidence>
<evidence type="ECO:0000256" key="1">
    <source>
        <dbReference type="SAM" id="MobiDB-lite"/>
    </source>
</evidence>
<keyword evidence="3" id="KW-1185">Reference proteome</keyword>
<feature type="compositionally biased region" description="Basic and acidic residues" evidence="1">
    <location>
        <begin position="213"/>
        <end position="237"/>
    </location>
</feature>
<dbReference type="AlphaFoldDB" id="A0AAD7CUI2"/>